<sequence length="234" mass="27337">MGFQIIEDHSLHSRYLNENSLILDLGGNQGTFSQAMVERFNCQCVIVEPSPKLFSQIKESNQIKKYNLAITNVSQPVNFNLSDIPVSSSLIYNPQLHQDTITVQGKRLDELVSELGWQKIDLIKMDIEGVEIDVLNSCSDEFLKSIAQLTVEFHDHVNFVDKPEIEKLINRFESLGFLWISRYLGCYYDTWLINTKLCQISQIEYLWLRHIVRNWWGLKRRIEKIKYGDSIETY</sequence>
<comment type="caution">
    <text evidence="2">The sequence shown here is derived from an EMBL/GenBank/DDBJ whole genome shotgun (WGS) entry which is preliminary data.</text>
</comment>
<feature type="domain" description="Methyltransferase FkbM" evidence="1">
    <location>
        <begin position="24"/>
        <end position="177"/>
    </location>
</feature>
<name>A0A2T1LUV8_9CHRO</name>
<keyword evidence="2" id="KW-0489">Methyltransferase</keyword>
<dbReference type="PANTHER" id="PTHR36973:SF4">
    <property type="entry name" value="NODULATION PROTEIN"/>
    <property type="match status" value="1"/>
</dbReference>
<reference evidence="2 3" key="2">
    <citation type="submission" date="2018-03" db="EMBL/GenBank/DDBJ databases">
        <authorList>
            <person name="Keele B.F."/>
        </authorList>
    </citation>
    <scope>NUCLEOTIDE SEQUENCE [LARGE SCALE GENOMIC DNA]</scope>
    <source>
        <strain evidence="2 3">CCALA 016</strain>
    </source>
</reference>
<keyword evidence="3" id="KW-1185">Reference proteome</keyword>
<evidence type="ECO:0000259" key="1">
    <source>
        <dbReference type="Pfam" id="PF05050"/>
    </source>
</evidence>
<evidence type="ECO:0000313" key="3">
    <source>
        <dbReference type="Proteomes" id="UP000239001"/>
    </source>
</evidence>
<dbReference type="InterPro" id="IPR053188">
    <property type="entry name" value="FkbM_Methyltransferase"/>
</dbReference>
<dbReference type="Pfam" id="PF05050">
    <property type="entry name" value="Methyltransf_21"/>
    <property type="match status" value="1"/>
</dbReference>
<dbReference type="InterPro" id="IPR029063">
    <property type="entry name" value="SAM-dependent_MTases_sf"/>
</dbReference>
<accession>A0A2T1LUV8</accession>
<organism evidence="2 3">
    <name type="scientific">Aphanothece hegewaldii CCALA 016</name>
    <dbReference type="NCBI Taxonomy" id="2107694"/>
    <lineage>
        <taxon>Bacteria</taxon>
        <taxon>Bacillati</taxon>
        <taxon>Cyanobacteriota</taxon>
        <taxon>Cyanophyceae</taxon>
        <taxon>Oscillatoriophycideae</taxon>
        <taxon>Chroococcales</taxon>
        <taxon>Aphanothecaceae</taxon>
        <taxon>Aphanothece</taxon>
    </lineage>
</organism>
<evidence type="ECO:0000313" key="2">
    <source>
        <dbReference type="EMBL" id="PSF35409.1"/>
    </source>
</evidence>
<reference evidence="2 3" key="1">
    <citation type="submission" date="2018-03" db="EMBL/GenBank/DDBJ databases">
        <title>The ancient ancestry and fast evolution of plastids.</title>
        <authorList>
            <person name="Moore K.R."/>
            <person name="Magnabosco C."/>
            <person name="Momper L."/>
            <person name="Gold D.A."/>
            <person name="Bosak T."/>
            <person name="Fournier G.P."/>
        </authorList>
    </citation>
    <scope>NUCLEOTIDE SEQUENCE [LARGE SCALE GENOMIC DNA]</scope>
    <source>
        <strain evidence="2 3">CCALA 016</strain>
    </source>
</reference>
<keyword evidence="2" id="KW-0808">Transferase</keyword>
<gene>
    <name evidence="2" type="ORF">C7H19_16650</name>
</gene>
<dbReference type="EMBL" id="PXOH01000020">
    <property type="protein sequence ID" value="PSF35409.1"/>
    <property type="molecule type" value="Genomic_DNA"/>
</dbReference>
<proteinExistence type="predicted"/>
<dbReference type="RefSeq" id="WP_106458049.1">
    <property type="nucleotide sequence ID" value="NZ_PXOH01000020.1"/>
</dbReference>
<dbReference type="OrthoDB" id="424472at2"/>
<protein>
    <submittedName>
        <fullName evidence="2">FkbM family methyltransferase</fullName>
    </submittedName>
</protein>
<dbReference type="Gene3D" id="3.40.50.150">
    <property type="entry name" value="Vaccinia Virus protein VP39"/>
    <property type="match status" value="1"/>
</dbReference>
<dbReference type="SUPFAM" id="SSF53335">
    <property type="entry name" value="S-adenosyl-L-methionine-dependent methyltransferases"/>
    <property type="match status" value="1"/>
</dbReference>
<dbReference type="NCBIfam" id="TIGR01444">
    <property type="entry name" value="fkbM_fam"/>
    <property type="match status" value="1"/>
</dbReference>
<dbReference type="Proteomes" id="UP000239001">
    <property type="component" value="Unassembled WGS sequence"/>
</dbReference>
<dbReference type="AlphaFoldDB" id="A0A2T1LUV8"/>
<dbReference type="GO" id="GO:0032259">
    <property type="term" value="P:methylation"/>
    <property type="evidence" value="ECO:0007669"/>
    <property type="project" value="UniProtKB-KW"/>
</dbReference>
<dbReference type="PANTHER" id="PTHR36973">
    <property type="entry name" value="SLL1456 PROTEIN-RELATED"/>
    <property type="match status" value="1"/>
</dbReference>
<dbReference type="InterPro" id="IPR006342">
    <property type="entry name" value="FkbM_mtfrase"/>
</dbReference>
<dbReference type="GO" id="GO:0008171">
    <property type="term" value="F:O-methyltransferase activity"/>
    <property type="evidence" value="ECO:0007669"/>
    <property type="project" value="TreeGrafter"/>
</dbReference>